<accession>A0A931B6B3</accession>
<reference evidence="2" key="1">
    <citation type="submission" date="2020-11" db="EMBL/GenBank/DDBJ databases">
        <title>Isolation and identification of active actinomycetes.</title>
        <authorList>
            <person name="Yu B."/>
        </authorList>
    </citation>
    <scope>NUCLEOTIDE SEQUENCE</scope>
    <source>
        <strain evidence="2">NEAU-YB345</strain>
    </source>
</reference>
<dbReference type="Proteomes" id="UP000657385">
    <property type="component" value="Unassembled WGS sequence"/>
</dbReference>
<evidence type="ECO:0000259" key="1">
    <source>
        <dbReference type="Pfam" id="PF01402"/>
    </source>
</evidence>
<name>A0A931B6B3_9ACTN</name>
<dbReference type="AlphaFoldDB" id="A0A931B6B3"/>
<evidence type="ECO:0000313" key="2">
    <source>
        <dbReference type="EMBL" id="MBF9071229.1"/>
    </source>
</evidence>
<dbReference type="Pfam" id="PF01402">
    <property type="entry name" value="RHH_1"/>
    <property type="match status" value="1"/>
</dbReference>
<organism evidence="2 3">
    <name type="scientific">Streptacidiphilus fuscans</name>
    <dbReference type="NCBI Taxonomy" id="2789292"/>
    <lineage>
        <taxon>Bacteria</taxon>
        <taxon>Bacillati</taxon>
        <taxon>Actinomycetota</taxon>
        <taxon>Actinomycetes</taxon>
        <taxon>Kitasatosporales</taxon>
        <taxon>Streptomycetaceae</taxon>
        <taxon>Streptacidiphilus</taxon>
    </lineage>
</organism>
<sequence>MTIKRITVHLDADDLAVLRAAARWTGVPLGRLLRESIHAQAEHLRVTLGPLGDGLRSQPSPSSQA</sequence>
<evidence type="ECO:0000313" key="3">
    <source>
        <dbReference type="Proteomes" id="UP000657385"/>
    </source>
</evidence>
<protein>
    <submittedName>
        <fullName evidence="2">Ribbon-helix-helix protein, CopG family</fullName>
    </submittedName>
</protein>
<keyword evidence="3" id="KW-1185">Reference proteome</keyword>
<feature type="domain" description="Ribbon-helix-helix protein CopG" evidence="1">
    <location>
        <begin position="4"/>
        <end position="41"/>
    </location>
</feature>
<dbReference type="RefSeq" id="WP_196196402.1">
    <property type="nucleotide sequence ID" value="NZ_JADPRT010000011.1"/>
</dbReference>
<dbReference type="GO" id="GO:0006355">
    <property type="term" value="P:regulation of DNA-templated transcription"/>
    <property type="evidence" value="ECO:0007669"/>
    <property type="project" value="InterPro"/>
</dbReference>
<proteinExistence type="predicted"/>
<dbReference type="InterPro" id="IPR002145">
    <property type="entry name" value="CopG"/>
</dbReference>
<dbReference type="EMBL" id="JADPRT010000011">
    <property type="protein sequence ID" value="MBF9071229.1"/>
    <property type="molecule type" value="Genomic_DNA"/>
</dbReference>
<gene>
    <name evidence="2" type="ORF">I2501_24740</name>
</gene>
<comment type="caution">
    <text evidence="2">The sequence shown here is derived from an EMBL/GenBank/DDBJ whole genome shotgun (WGS) entry which is preliminary data.</text>
</comment>